<feature type="domain" description="Tubulin/FtsZ 2-layer sandwich" evidence="12">
    <location>
        <begin position="206"/>
        <end position="323"/>
    </location>
</feature>
<dbReference type="PANTHER" id="PTHR30314:SF3">
    <property type="entry name" value="MITOCHONDRIAL DIVISION PROTEIN FSZA"/>
    <property type="match status" value="1"/>
</dbReference>
<dbReference type="PROSITE" id="PS01135">
    <property type="entry name" value="FTSZ_2"/>
    <property type="match status" value="1"/>
</dbReference>
<dbReference type="InterPro" id="IPR020805">
    <property type="entry name" value="Cell_div_FtsZ_CS"/>
</dbReference>
<comment type="subcellular location">
    <subcellularLocation>
        <location evidence="8">Cytoplasm</location>
    </subcellularLocation>
    <text evidence="8">Assembles at midcell at the inner surface of the cytoplasmic membrane.</text>
</comment>
<dbReference type="CDD" id="cd02201">
    <property type="entry name" value="FtsZ_type1"/>
    <property type="match status" value="1"/>
</dbReference>
<evidence type="ECO:0000256" key="8">
    <source>
        <dbReference type="HAMAP-Rule" id="MF_00909"/>
    </source>
</evidence>
<keyword evidence="2 8" id="KW-0963">Cytoplasm</keyword>
<evidence type="ECO:0000259" key="12">
    <source>
        <dbReference type="SMART" id="SM00865"/>
    </source>
</evidence>
<evidence type="ECO:0000256" key="3">
    <source>
        <dbReference type="ARBA" id="ARBA00022618"/>
    </source>
</evidence>
<keyword evidence="7 8" id="KW-0131">Cell cycle</keyword>
<dbReference type="HAMAP" id="MF_00909">
    <property type="entry name" value="FtsZ"/>
    <property type="match status" value="1"/>
</dbReference>
<comment type="similarity">
    <text evidence="1 8 10">Belongs to the FtsZ family.</text>
</comment>
<dbReference type="InterPro" id="IPR036525">
    <property type="entry name" value="Tubulin/FtsZ_GTPase_sf"/>
</dbReference>
<dbReference type="SMART" id="SM00864">
    <property type="entry name" value="Tubulin"/>
    <property type="match status" value="1"/>
</dbReference>
<evidence type="ECO:0000256" key="1">
    <source>
        <dbReference type="ARBA" id="ARBA00009690"/>
    </source>
</evidence>
<dbReference type="AlphaFoldDB" id="A0A1F7WPC2"/>
<evidence type="ECO:0000256" key="6">
    <source>
        <dbReference type="ARBA" id="ARBA00023210"/>
    </source>
</evidence>
<evidence type="ECO:0000256" key="5">
    <source>
        <dbReference type="ARBA" id="ARBA00023134"/>
    </source>
</evidence>
<feature type="binding site" evidence="8">
    <location>
        <position position="186"/>
    </location>
    <ligand>
        <name>GTP</name>
        <dbReference type="ChEBI" id="CHEBI:37565"/>
    </ligand>
</feature>
<feature type="binding site" evidence="8">
    <location>
        <position position="142"/>
    </location>
    <ligand>
        <name>GTP</name>
        <dbReference type="ChEBI" id="CHEBI:37565"/>
    </ligand>
</feature>
<evidence type="ECO:0000313" key="14">
    <source>
        <dbReference type="Proteomes" id="UP000178735"/>
    </source>
</evidence>
<organism evidence="13 14">
    <name type="scientific">Candidatus Wallbacteria bacterium GWC2_49_35</name>
    <dbReference type="NCBI Taxonomy" id="1817813"/>
    <lineage>
        <taxon>Bacteria</taxon>
        <taxon>Candidatus Walliibacteriota</taxon>
    </lineage>
</organism>
<dbReference type="Gene3D" id="3.40.50.1440">
    <property type="entry name" value="Tubulin/FtsZ, GTPase domain"/>
    <property type="match status" value="1"/>
</dbReference>
<name>A0A1F7WPC2_9BACT</name>
<dbReference type="InterPro" id="IPR000158">
    <property type="entry name" value="Cell_div_FtsZ"/>
</dbReference>
<dbReference type="EMBL" id="MGFH01000138">
    <property type="protein sequence ID" value="OGM04682.1"/>
    <property type="molecule type" value="Genomic_DNA"/>
</dbReference>
<comment type="subunit">
    <text evidence="8">Homodimer. Polymerizes to form a dynamic ring structure in a strictly GTP-dependent manner. Interacts directly with several other division proteins.</text>
</comment>
<dbReference type="NCBIfam" id="TIGR00065">
    <property type="entry name" value="ftsZ"/>
    <property type="match status" value="1"/>
</dbReference>
<dbReference type="InterPro" id="IPR008280">
    <property type="entry name" value="Tub_FtsZ_C"/>
</dbReference>
<evidence type="ECO:0000256" key="2">
    <source>
        <dbReference type="ARBA" id="ARBA00022490"/>
    </source>
</evidence>
<dbReference type="SUPFAM" id="SSF52490">
    <property type="entry name" value="Tubulin nucleotide-binding domain-like"/>
    <property type="match status" value="1"/>
</dbReference>
<reference evidence="13 14" key="1">
    <citation type="journal article" date="2016" name="Nat. Commun.">
        <title>Thousands of microbial genomes shed light on interconnected biogeochemical processes in an aquifer system.</title>
        <authorList>
            <person name="Anantharaman K."/>
            <person name="Brown C.T."/>
            <person name="Hug L.A."/>
            <person name="Sharon I."/>
            <person name="Castelle C.J."/>
            <person name="Probst A.J."/>
            <person name="Thomas B.C."/>
            <person name="Singh A."/>
            <person name="Wilkins M.J."/>
            <person name="Karaoz U."/>
            <person name="Brodie E.L."/>
            <person name="Williams K.H."/>
            <person name="Hubbard S.S."/>
            <person name="Banfield J.F."/>
        </authorList>
    </citation>
    <scope>NUCLEOTIDE SEQUENCE [LARGE SCALE GENOMIC DNA]</scope>
</reference>
<dbReference type="Pfam" id="PF00091">
    <property type="entry name" value="Tubulin"/>
    <property type="match status" value="1"/>
</dbReference>
<dbReference type="Gene3D" id="3.30.1330.20">
    <property type="entry name" value="Tubulin/FtsZ, C-terminal domain"/>
    <property type="match status" value="1"/>
</dbReference>
<evidence type="ECO:0000256" key="9">
    <source>
        <dbReference type="NCBIfam" id="TIGR00065"/>
    </source>
</evidence>
<accession>A0A1F7WPC2</accession>
<keyword evidence="5 8" id="KW-0342">GTP-binding</keyword>
<proteinExistence type="inferred from homology"/>
<feature type="domain" description="Tubulin/FtsZ GTPase" evidence="11">
    <location>
        <begin position="12"/>
        <end position="204"/>
    </location>
</feature>
<feature type="binding site" evidence="8">
    <location>
        <begin position="20"/>
        <end position="24"/>
    </location>
    <ligand>
        <name>GTP</name>
        <dbReference type="ChEBI" id="CHEBI:37565"/>
    </ligand>
</feature>
<dbReference type="GO" id="GO:0003924">
    <property type="term" value="F:GTPase activity"/>
    <property type="evidence" value="ECO:0007669"/>
    <property type="project" value="UniProtKB-UniRule"/>
</dbReference>
<dbReference type="STRING" id="1817813.A2008_05555"/>
<dbReference type="GO" id="GO:0051258">
    <property type="term" value="P:protein polymerization"/>
    <property type="evidence" value="ECO:0007669"/>
    <property type="project" value="UniProtKB-UniRule"/>
</dbReference>
<gene>
    <name evidence="8" type="primary">ftsZ</name>
    <name evidence="13" type="ORF">A2008_05555</name>
</gene>
<evidence type="ECO:0000259" key="11">
    <source>
        <dbReference type="SMART" id="SM00864"/>
    </source>
</evidence>
<dbReference type="GO" id="GO:0000917">
    <property type="term" value="P:division septum assembly"/>
    <property type="evidence" value="ECO:0007669"/>
    <property type="project" value="UniProtKB-KW"/>
</dbReference>
<dbReference type="FunFam" id="3.40.50.1440:FF:000023">
    <property type="entry name" value="Cell division protein FtsZ"/>
    <property type="match status" value="1"/>
</dbReference>
<dbReference type="InterPro" id="IPR037103">
    <property type="entry name" value="Tubulin/FtsZ-like_C"/>
</dbReference>
<dbReference type="InterPro" id="IPR003008">
    <property type="entry name" value="Tubulin_FtsZ_GTPase"/>
</dbReference>
<dbReference type="PANTHER" id="PTHR30314">
    <property type="entry name" value="CELL DIVISION PROTEIN FTSZ-RELATED"/>
    <property type="match status" value="1"/>
</dbReference>
<comment type="function">
    <text evidence="8 10">Essential cell division protein that forms a contractile ring structure (Z ring) at the future cell division site. The regulation of the ring assembly controls the timing and the location of cell division. One of the functions of the FtsZ ring is to recruit other cell division proteins to the septum to produce a new cell wall between the dividing cells. Binds GTP and shows GTPase activity.</text>
</comment>
<dbReference type="InterPro" id="IPR024757">
    <property type="entry name" value="FtsZ_C"/>
</dbReference>
<evidence type="ECO:0000313" key="13">
    <source>
        <dbReference type="EMBL" id="OGM04682.1"/>
    </source>
</evidence>
<evidence type="ECO:0000256" key="7">
    <source>
        <dbReference type="ARBA" id="ARBA00023306"/>
    </source>
</evidence>
<keyword evidence="6 8" id="KW-0717">Septation</keyword>
<dbReference type="SMART" id="SM00865">
    <property type="entry name" value="Tubulin_C"/>
    <property type="match status" value="1"/>
</dbReference>
<dbReference type="InterPro" id="IPR018316">
    <property type="entry name" value="Tubulin/FtsZ_2-layer-sand-dom"/>
</dbReference>
<dbReference type="InterPro" id="IPR045061">
    <property type="entry name" value="FtsZ/CetZ"/>
</dbReference>
<evidence type="ECO:0000256" key="4">
    <source>
        <dbReference type="ARBA" id="ARBA00022741"/>
    </source>
</evidence>
<dbReference type="Proteomes" id="UP000178735">
    <property type="component" value="Unassembled WGS sequence"/>
</dbReference>
<dbReference type="GO" id="GO:0032153">
    <property type="term" value="C:cell division site"/>
    <property type="evidence" value="ECO:0007669"/>
    <property type="project" value="UniProtKB-UniRule"/>
</dbReference>
<dbReference type="GO" id="GO:0005737">
    <property type="term" value="C:cytoplasm"/>
    <property type="evidence" value="ECO:0007669"/>
    <property type="project" value="UniProtKB-SubCell"/>
</dbReference>
<dbReference type="GO" id="GO:0043093">
    <property type="term" value="P:FtsZ-dependent cytokinesis"/>
    <property type="evidence" value="ECO:0007669"/>
    <property type="project" value="UniProtKB-UniRule"/>
</dbReference>
<dbReference type="SUPFAM" id="SSF55307">
    <property type="entry name" value="Tubulin C-terminal domain-like"/>
    <property type="match status" value="1"/>
</dbReference>
<feature type="binding site" evidence="8">
    <location>
        <begin position="107"/>
        <end position="109"/>
    </location>
    <ligand>
        <name>GTP</name>
        <dbReference type="ChEBI" id="CHEBI:37565"/>
    </ligand>
</feature>
<keyword evidence="3 8" id="KW-0132">Cell division</keyword>
<protein>
    <recommendedName>
        <fullName evidence="8 9">Cell division protein FtsZ</fullName>
    </recommendedName>
</protein>
<dbReference type="Pfam" id="PF12327">
    <property type="entry name" value="FtsZ_C"/>
    <property type="match status" value="1"/>
</dbReference>
<keyword evidence="4 8" id="KW-0547">Nucleotide-binding</keyword>
<dbReference type="GO" id="GO:0005525">
    <property type="term" value="F:GTP binding"/>
    <property type="evidence" value="ECO:0007669"/>
    <property type="project" value="UniProtKB-UniRule"/>
</dbReference>
<evidence type="ECO:0000256" key="10">
    <source>
        <dbReference type="RuleBase" id="RU000631"/>
    </source>
</evidence>
<feature type="binding site" evidence="8">
    <location>
        <position position="138"/>
    </location>
    <ligand>
        <name>GTP</name>
        <dbReference type="ChEBI" id="CHEBI:37565"/>
    </ligand>
</feature>
<sequence>MFEFDAMEQVADIKVIGVGGGGSNAINRMINAGITGVEFIATNTDAQALALSNAKLKIQIGDKLTKGLGAGANAQIGMKAAEEDRDKIAEVLDGSDMVFVTAGMGGGTGTGGAPIVAEIAKASNALTVAVVTKPFTFEGRRRMLQAEEGIKNLKSKVDTIIIIPNDRLLQVVDQHTSIVDAFKIADDILRQGVQGISDLITVPGLVNLDFADVRTIMTDAGTAMMGIGIGTGENRATSAAEAAISSPLLETRIEGARGVLINITGGPDLSLYEINKACEIIYNNSSPEANIIFGAVINEDMKDEVRVTVIATGFNDDEKVAPKPKEISNITKVPAARPIVTQPEDEIDIPAFLRKHKK</sequence>
<dbReference type="PRINTS" id="PR00423">
    <property type="entry name" value="CELLDVISFTSZ"/>
</dbReference>
<comment type="caution">
    <text evidence="13">The sequence shown here is derived from an EMBL/GenBank/DDBJ whole genome shotgun (WGS) entry which is preliminary data.</text>
</comment>